<dbReference type="PaxDb" id="4113-PGSC0003DMT400007283"/>
<sequence>MNRYTRLTNIIKWLGLAVNHIQLRGMLIFWAECYRSVKLLFHHKGTFTTAPTHCTWIGRYLQKDSKHAQKRLDEKPRGTSRK</sequence>
<dbReference type="HOGENOM" id="CLU_2562816_0_0_1"/>
<dbReference type="InParanoid" id="M0ZSR2"/>
<name>M0ZSR2_SOLTU</name>
<reference evidence="2" key="1">
    <citation type="journal article" date="2011" name="Nature">
        <title>Genome sequence and analysis of the tuber crop potato.</title>
        <authorList>
            <consortium name="The Potato Genome Sequencing Consortium"/>
        </authorList>
    </citation>
    <scope>NUCLEOTIDE SEQUENCE [LARGE SCALE GENOMIC DNA]</scope>
    <source>
        <strain evidence="2">cv. DM1-3 516 R44</strain>
    </source>
</reference>
<evidence type="ECO:0000313" key="2">
    <source>
        <dbReference type="Proteomes" id="UP000011115"/>
    </source>
</evidence>
<dbReference type="Proteomes" id="UP000011115">
    <property type="component" value="Unassembled WGS sequence"/>
</dbReference>
<dbReference type="AlphaFoldDB" id="M0ZSR2"/>
<proteinExistence type="predicted"/>
<accession>M0ZSR2</accession>
<dbReference type="Gramene" id="PGSC0003DMT400007283">
    <property type="protein sequence ID" value="PGSC0003DMT400007283"/>
    <property type="gene ID" value="PGSC0003DMG402002803"/>
</dbReference>
<organism evidence="1 2">
    <name type="scientific">Solanum tuberosum</name>
    <name type="common">Potato</name>
    <dbReference type="NCBI Taxonomy" id="4113"/>
    <lineage>
        <taxon>Eukaryota</taxon>
        <taxon>Viridiplantae</taxon>
        <taxon>Streptophyta</taxon>
        <taxon>Embryophyta</taxon>
        <taxon>Tracheophyta</taxon>
        <taxon>Spermatophyta</taxon>
        <taxon>Magnoliopsida</taxon>
        <taxon>eudicotyledons</taxon>
        <taxon>Gunneridae</taxon>
        <taxon>Pentapetalae</taxon>
        <taxon>asterids</taxon>
        <taxon>lamiids</taxon>
        <taxon>Solanales</taxon>
        <taxon>Solanaceae</taxon>
        <taxon>Solanoideae</taxon>
        <taxon>Solaneae</taxon>
        <taxon>Solanum</taxon>
    </lineage>
</organism>
<keyword evidence="2" id="KW-1185">Reference proteome</keyword>
<dbReference type="EnsemblPlants" id="PGSC0003DMT400007283">
    <property type="protein sequence ID" value="PGSC0003DMT400007283"/>
    <property type="gene ID" value="PGSC0003DMG402002803"/>
</dbReference>
<reference evidence="1" key="2">
    <citation type="submission" date="2015-06" db="UniProtKB">
        <authorList>
            <consortium name="EnsemblPlants"/>
        </authorList>
    </citation>
    <scope>IDENTIFICATION</scope>
    <source>
        <strain evidence="1">DM1-3 516 R44</strain>
    </source>
</reference>
<protein>
    <submittedName>
        <fullName evidence="1">Uncharacterized protein</fullName>
    </submittedName>
</protein>
<evidence type="ECO:0000313" key="1">
    <source>
        <dbReference type="EnsemblPlants" id="PGSC0003DMT400007283"/>
    </source>
</evidence>